<dbReference type="EMBL" id="MCFE01000491">
    <property type="protein sequence ID" value="ORX88906.1"/>
    <property type="molecule type" value="Genomic_DNA"/>
</dbReference>
<dbReference type="SUPFAM" id="SSF56436">
    <property type="entry name" value="C-type lectin-like"/>
    <property type="match status" value="1"/>
</dbReference>
<evidence type="ECO:0000256" key="1">
    <source>
        <dbReference type="SAM" id="SignalP"/>
    </source>
</evidence>
<feature type="chain" id="PRO_5012237424" evidence="1">
    <location>
        <begin position="21"/>
        <end position="121"/>
    </location>
</feature>
<organism evidence="2 3">
    <name type="scientific">Basidiobolus meristosporus CBS 931.73</name>
    <dbReference type="NCBI Taxonomy" id="1314790"/>
    <lineage>
        <taxon>Eukaryota</taxon>
        <taxon>Fungi</taxon>
        <taxon>Fungi incertae sedis</taxon>
        <taxon>Zoopagomycota</taxon>
        <taxon>Entomophthoromycotina</taxon>
        <taxon>Basidiobolomycetes</taxon>
        <taxon>Basidiobolales</taxon>
        <taxon>Basidiobolaceae</taxon>
        <taxon>Basidiobolus</taxon>
    </lineage>
</organism>
<keyword evidence="1" id="KW-0732">Signal</keyword>
<feature type="signal peptide" evidence="1">
    <location>
        <begin position="1"/>
        <end position="20"/>
    </location>
</feature>
<evidence type="ECO:0000313" key="3">
    <source>
        <dbReference type="Proteomes" id="UP000193498"/>
    </source>
</evidence>
<sequence>MKTPSIALLFAALAISSISAKEDFPCPSTTIQSPAGEFFEIVQRRSYPKAMEACKACGGVLASIDQSDADHFPTKISGPVYVDIKDRDEYPYTCLAIFPDGKLDRPAGSCAGRIGALCRKL</sequence>
<dbReference type="InterPro" id="IPR016187">
    <property type="entry name" value="CTDL_fold"/>
</dbReference>
<evidence type="ECO:0000313" key="2">
    <source>
        <dbReference type="EMBL" id="ORX88906.1"/>
    </source>
</evidence>
<protein>
    <submittedName>
        <fullName evidence="2">Uncharacterized protein</fullName>
    </submittedName>
</protein>
<dbReference type="Proteomes" id="UP000193498">
    <property type="component" value="Unassembled WGS sequence"/>
</dbReference>
<accession>A0A1Y1XTS8</accession>
<reference evidence="2 3" key="1">
    <citation type="submission" date="2016-07" db="EMBL/GenBank/DDBJ databases">
        <title>Pervasive Adenine N6-methylation of Active Genes in Fungi.</title>
        <authorList>
            <consortium name="DOE Joint Genome Institute"/>
            <person name="Mondo S.J."/>
            <person name="Dannebaum R.O."/>
            <person name="Kuo R.C."/>
            <person name="Labutti K."/>
            <person name="Haridas S."/>
            <person name="Kuo A."/>
            <person name="Salamov A."/>
            <person name="Ahrendt S.R."/>
            <person name="Lipzen A."/>
            <person name="Sullivan W."/>
            <person name="Andreopoulos W.B."/>
            <person name="Clum A."/>
            <person name="Lindquist E."/>
            <person name="Daum C."/>
            <person name="Ramamoorthy G.K."/>
            <person name="Gryganskyi A."/>
            <person name="Culley D."/>
            <person name="Magnuson J.K."/>
            <person name="James T.Y."/>
            <person name="O'Malley M.A."/>
            <person name="Stajich J.E."/>
            <person name="Spatafora J.W."/>
            <person name="Visel A."/>
            <person name="Grigoriev I.V."/>
        </authorList>
    </citation>
    <scope>NUCLEOTIDE SEQUENCE [LARGE SCALE GENOMIC DNA]</scope>
    <source>
        <strain evidence="2 3">CBS 931.73</strain>
    </source>
</reference>
<name>A0A1Y1XTS8_9FUNG</name>
<comment type="caution">
    <text evidence="2">The sequence shown here is derived from an EMBL/GenBank/DDBJ whole genome shotgun (WGS) entry which is preliminary data.</text>
</comment>
<gene>
    <name evidence="2" type="ORF">K493DRAFT_319138</name>
</gene>
<proteinExistence type="predicted"/>
<dbReference type="InParanoid" id="A0A1Y1XTS8"/>
<keyword evidence="3" id="KW-1185">Reference proteome</keyword>
<dbReference type="AlphaFoldDB" id="A0A1Y1XTS8"/>